<evidence type="ECO:0000256" key="3">
    <source>
        <dbReference type="ARBA" id="ARBA00022574"/>
    </source>
</evidence>
<feature type="repeat" description="WD" evidence="7">
    <location>
        <begin position="458"/>
        <end position="492"/>
    </location>
</feature>
<organism evidence="10 11">
    <name type="scientific">Kwoniella shivajii</name>
    <dbReference type="NCBI Taxonomy" id="564305"/>
    <lineage>
        <taxon>Eukaryota</taxon>
        <taxon>Fungi</taxon>
        <taxon>Dikarya</taxon>
        <taxon>Basidiomycota</taxon>
        <taxon>Agaricomycotina</taxon>
        <taxon>Tremellomycetes</taxon>
        <taxon>Tremellales</taxon>
        <taxon>Cryptococcaceae</taxon>
        <taxon>Kwoniella</taxon>
    </lineage>
</organism>
<accession>A0ABZ1DAB0</accession>
<evidence type="ECO:0000256" key="6">
    <source>
        <dbReference type="ARBA" id="ARBA00023125"/>
    </source>
</evidence>
<dbReference type="PROSITE" id="PS50082">
    <property type="entry name" value="WD_REPEATS_2"/>
    <property type="match status" value="2"/>
</dbReference>
<evidence type="ECO:0000256" key="5">
    <source>
        <dbReference type="ARBA" id="ARBA00022763"/>
    </source>
</evidence>
<dbReference type="InterPro" id="IPR050853">
    <property type="entry name" value="WD_repeat_DNA-damage-binding"/>
</dbReference>
<keyword evidence="4" id="KW-0677">Repeat</keyword>
<keyword evidence="3 7" id="KW-0853">WD repeat</keyword>
<evidence type="ECO:0000256" key="7">
    <source>
        <dbReference type="PROSITE-ProRule" id="PRU00221"/>
    </source>
</evidence>
<dbReference type="InterPro" id="IPR019775">
    <property type="entry name" value="WD40_repeat_CS"/>
</dbReference>
<sequence length="601" mass="66621">MDDEDNDYEIERQKTIAQNRLLLDSLGLDPSGASKIPFSKTATTASPKPKLKPSSASKKRKAPSSHVVEDSGPRRRSGRLAGLEADGEELKVKLIEEEKEREVLRIINRKERDKIMDINKMVEEPTQGEIESLEEYLKSLSLLKNPRQFPSPSTSSSSSSTVVKSGTDSPKDMYADSDTIPTEVARLKSAFKNMELKANAKVTNERVYTMVVHPERTKTVVLVGDKYGQLGIWDALGAPEEKVKSEDDTNGVQAPEEEGYEGRIWKVQAHARNAITCMKVDPVNGSGLFSSSYDCSLRHLSFSSLKSTELFAFSDENMLVTHFDLVPNGQEAWIADKNGGISHCDFREDKRGRERRRWIVQEEGRAAKLGGLSVNPLMPHLIVTAGNDNNLRLWDARSLSSVPANPTSITTPISSAKAKAEPGVDTPYPDSFITGETDYEGVSKFMTSKKGTGILRASWKHGKSCSSAYWDPWGKRILTTSYDDRLRVWSLQPPSLLLPQPLSTSHFQPTRQIPHNCQTGRWLTILRAQWSLNMDYMPHFTVGNMKRTLDVVTANGEKVVQLWNEVVTAVPAVSASHPNLVDHVVGGNTSGRIQLWGSGSS</sequence>
<reference evidence="10 11" key="1">
    <citation type="submission" date="2024-01" db="EMBL/GenBank/DDBJ databases">
        <title>Comparative genomics of Cryptococcus and Kwoniella reveals pathogenesis evolution and contrasting modes of karyotype evolution via chromosome fusion or intercentromeric recombination.</title>
        <authorList>
            <person name="Coelho M.A."/>
            <person name="David-Palma M."/>
            <person name="Shea T."/>
            <person name="Bowers K."/>
            <person name="McGinley-Smith S."/>
            <person name="Mohammad A.W."/>
            <person name="Gnirke A."/>
            <person name="Yurkov A.M."/>
            <person name="Nowrousian M."/>
            <person name="Sun S."/>
            <person name="Cuomo C.A."/>
            <person name="Heitman J."/>
        </authorList>
    </citation>
    <scope>NUCLEOTIDE SEQUENCE [LARGE SCALE GENOMIC DNA]</scope>
    <source>
        <strain evidence="10">CBS 11374</strain>
    </source>
</reference>
<protein>
    <recommendedName>
        <fullName evidence="2 8">DNA damage-binding protein CMR1</fullName>
    </recommendedName>
</protein>
<keyword evidence="6 8" id="KW-0238">DNA-binding</keyword>
<evidence type="ECO:0000256" key="2">
    <source>
        <dbReference type="ARBA" id="ARBA00021132"/>
    </source>
</evidence>
<comment type="similarity">
    <text evidence="1 8">Belongs to the WD repeat DDB2/WDR76 family.</text>
</comment>
<gene>
    <name evidence="10" type="ORF">IL334_007362</name>
</gene>
<dbReference type="SUPFAM" id="SSF50978">
    <property type="entry name" value="WD40 repeat-like"/>
    <property type="match status" value="1"/>
</dbReference>
<feature type="region of interest" description="Disordered" evidence="9">
    <location>
        <begin position="26"/>
        <end position="88"/>
    </location>
</feature>
<evidence type="ECO:0000256" key="1">
    <source>
        <dbReference type="ARBA" id="ARBA00005434"/>
    </source>
</evidence>
<evidence type="ECO:0000313" key="11">
    <source>
        <dbReference type="Proteomes" id="UP001329825"/>
    </source>
</evidence>
<feature type="region of interest" description="Disordered" evidence="9">
    <location>
        <begin position="146"/>
        <end position="176"/>
    </location>
</feature>
<proteinExistence type="inferred from homology"/>
<dbReference type="RefSeq" id="XP_062795103.1">
    <property type="nucleotide sequence ID" value="XM_062939052.1"/>
</dbReference>
<feature type="compositionally biased region" description="Low complexity" evidence="9">
    <location>
        <begin position="146"/>
        <end position="161"/>
    </location>
</feature>
<dbReference type="PANTHER" id="PTHR14773:SF0">
    <property type="entry name" value="WD REPEAT-CONTAINING PROTEIN 76"/>
    <property type="match status" value="1"/>
</dbReference>
<evidence type="ECO:0000256" key="9">
    <source>
        <dbReference type="SAM" id="MobiDB-lite"/>
    </source>
</evidence>
<dbReference type="GeneID" id="87959492"/>
<dbReference type="PANTHER" id="PTHR14773">
    <property type="entry name" value="WD REPEAT-CONTAINING PROTEIN 76"/>
    <property type="match status" value="1"/>
</dbReference>
<evidence type="ECO:0000313" key="10">
    <source>
        <dbReference type="EMBL" id="WRT70364.1"/>
    </source>
</evidence>
<dbReference type="SMART" id="SM00320">
    <property type="entry name" value="WD40"/>
    <property type="match status" value="4"/>
</dbReference>
<keyword evidence="5 8" id="KW-0227">DNA damage</keyword>
<dbReference type="Pfam" id="PF00400">
    <property type="entry name" value="WD40"/>
    <property type="match status" value="1"/>
</dbReference>
<dbReference type="Proteomes" id="UP001329825">
    <property type="component" value="Chromosome 10"/>
</dbReference>
<dbReference type="PROSITE" id="PS00678">
    <property type="entry name" value="WD_REPEATS_1"/>
    <property type="match status" value="1"/>
</dbReference>
<feature type="compositionally biased region" description="Low complexity" evidence="9">
    <location>
        <begin position="39"/>
        <end position="56"/>
    </location>
</feature>
<dbReference type="EMBL" id="CP141890">
    <property type="protein sequence ID" value="WRT70364.1"/>
    <property type="molecule type" value="Genomic_DNA"/>
</dbReference>
<dbReference type="InterPro" id="IPR015943">
    <property type="entry name" value="WD40/YVTN_repeat-like_dom_sf"/>
</dbReference>
<evidence type="ECO:0000256" key="8">
    <source>
        <dbReference type="RuleBase" id="RU365004"/>
    </source>
</evidence>
<dbReference type="Gene3D" id="2.130.10.10">
    <property type="entry name" value="YVTN repeat-like/Quinoprotein amine dehydrogenase"/>
    <property type="match status" value="2"/>
</dbReference>
<feature type="repeat" description="WD" evidence="7">
    <location>
        <begin position="362"/>
        <end position="404"/>
    </location>
</feature>
<keyword evidence="11" id="KW-1185">Reference proteome</keyword>
<dbReference type="InterPro" id="IPR001680">
    <property type="entry name" value="WD40_rpt"/>
</dbReference>
<name>A0ABZ1DAB0_9TREE</name>
<comment type="function">
    <text evidence="8">DNA-binding protein that binds to both single- and double-stranded DNA. Binds preferentially to UV-damaged DNA. May be involved in DNA-metabolic processes.</text>
</comment>
<dbReference type="InterPro" id="IPR036322">
    <property type="entry name" value="WD40_repeat_dom_sf"/>
</dbReference>
<evidence type="ECO:0000256" key="4">
    <source>
        <dbReference type="ARBA" id="ARBA00022737"/>
    </source>
</evidence>